<protein>
    <recommendedName>
        <fullName evidence="3 6">Flagellar basal body rod protein FlgB</fullName>
    </recommendedName>
</protein>
<dbReference type="InterPro" id="IPR006300">
    <property type="entry name" value="FlgB"/>
</dbReference>
<dbReference type="InterPro" id="IPR001444">
    <property type="entry name" value="Flag_bb_rod_N"/>
</dbReference>
<keyword evidence="8" id="KW-0969">Cilium</keyword>
<dbReference type="InterPro" id="IPR019776">
    <property type="entry name" value="Flagellar_basal_body_rod_CS"/>
</dbReference>
<dbReference type="AlphaFoldDB" id="A0A2W1L391"/>
<evidence type="ECO:0000313" key="8">
    <source>
        <dbReference type="EMBL" id="PZD93319.1"/>
    </source>
</evidence>
<reference evidence="8 9" key="1">
    <citation type="submission" date="2018-06" db="EMBL/GenBank/DDBJ databases">
        <title>Paenibacillus imtechensis sp. nov.</title>
        <authorList>
            <person name="Pinnaka A.K."/>
            <person name="Singh H."/>
            <person name="Kaur M."/>
        </authorList>
    </citation>
    <scope>NUCLEOTIDE SEQUENCE [LARGE SCALE GENOMIC DNA]</scope>
    <source>
        <strain evidence="8 9">SMB1</strain>
    </source>
</reference>
<comment type="subcellular location">
    <subcellularLocation>
        <location evidence="1 6">Bacterial flagellum basal body</location>
    </subcellularLocation>
</comment>
<dbReference type="OrthoDB" id="9792068at2"/>
<evidence type="ECO:0000256" key="6">
    <source>
        <dbReference type="PIRNR" id="PIRNR002889"/>
    </source>
</evidence>
<dbReference type="GO" id="GO:0071978">
    <property type="term" value="P:bacterial-type flagellum-dependent swarming motility"/>
    <property type="evidence" value="ECO:0007669"/>
    <property type="project" value="TreeGrafter"/>
</dbReference>
<dbReference type="Proteomes" id="UP000249522">
    <property type="component" value="Unassembled WGS sequence"/>
</dbReference>
<evidence type="ECO:0000256" key="3">
    <source>
        <dbReference type="ARBA" id="ARBA00014376"/>
    </source>
</evidence>
<dbReference type="PIRSF" id="PIRSF002889">
    <property type="entry name" value="Rod_FlgB"/>
    <property type="match status" value="1"/>
</dbReference>
<dbReference type="Pfam" id="PF00460">
    <property type="entry name" value="Flg_bb_rod"/>
    <property type="match status" value="1"/>
</dbReference>
<dbReference type="PANTHER" id="PTHR30435">
    <property type="entry name" value="FLAGELLAR PROTEIN"/>
    <property type="match status" value="1"/>
</dbReference>
<evidence type="ECO:0000256" key="2">
    <source>
        <dbReference type="ARBA" id="ARBA00009677"/>
    </source>
</evidence>
<comment type="caution">
    <text evidence="8">The sequence shown here is derived from an EMBL/GenBank/DDBJ whole genome shotgun (WGS) entry which is preliminary data.</text>
</comment>
<keyword evidence="4 6" id="KW-0975">Bacterial flagellum</keyword>
<feature type="domain" description="Flagellar basal body rod protein N-terminal" evidence="7">
    <location>
        <begin position="18"/>
        <end position="39"/>
    </location>
</feature>
<evidence type="ECO:0000256" key="5">
    <source>
        <dbReference type="ARBA" id="ARBA00024934"/>
    </source>
</evidence>
<dbReference type="EMBL" id="QKRB01000057">
    <property type="protein sequence ID" value="PZD93319.1"/>
    <property type="molecule type" value="Genomic_DNA"/>
</dbReference>
<dbReference type="GO" id="GO:0030694">
    <property type="term" value="C:bacterial-type flagellum basal body, rod"/>
    <property type="evidence" value="ECO:0007669"/>
    <property type="project" value="InterPro"/>
</dbReference>
<keyword evidence="8" id="KW-0966">Cell projection</keyword>
<dbReference type="RefSeq" id="WP_111148988.1">
    <property type="nucleotide sequence ID" value="NZ_QKRB01000057.1"/>
</dbReference>
<dbReference type="PROSITE" id="PS00588">
    <property type="entry name" value="FLAGELLA_BB_ROD"/>
    <property type="match status" value="1"/>
</dbReference>
<comment type="function">
    <text evidence="5 6">Structural component of flagellum, the bacterial motility apparatus. Part of the rod structure of flagellar basal body.</text>
</comment>
<gene>
    <name evidence="8" type="primary">flgB</name>
    <name evidence="8" type="ORF">DNH61_22005</name>
</gene>
<sequence length="139" mass="15316">MNVLNGAGFNRLTAAIGAAEMRQQVISNNVANVDTPYFKRSEVVFESILEQQMNGFGPAKQLAGRKTSEKHITIGPNSQALAPKLVSDQTSVMNNNVNNVDIDREMSLLAKNQLRYNALVQQLNHEMSMMRIGVEGRAV</sequence>
<evidence type="ECO:0000313" key="9">
    <source>
        <dbReference type="Proteomes" id="UP000249522"/>
    </source>
</evidence>
<keyword evidence="8" id="KW-0282">Flagellum</keyword>
<proteinExistence type="inferred from homology"/>
<dbReference type="PANTHER" id="PTHR30435:SF12">
    <property type="entry name" value="FLAGELLAR BASAL BODY ROD PROTEIN FLGB"/>
    <property type="match status" value="1"/>
</dbReference>
<organism evidence="8 9">
    <name type="scientific">Paenibacillus sambharensis</name>
    <dbReference type="NCBI Taxonomy" id="1803190"/>
    <lineage>
        <taxon>Bacteria</taxon>
        <taxon>Bacillati</taxon>
        <taxon>Bacillota</taxon>
        <taxon>Bacilli</taxon>
        <taxon>Bacillales</taxon>
        <taxon>Paenibacillaceae</taxon>
        <taxon>Paenibacillus</taxon>
    </lineage>
</organism>
<comment type="subunit">
    <text evidence="6">The basal body constitutes a major portion of the flagellar organelle and consists of a number of rings mounted on a central rod.</text>
</comment>
<name>A0A2W1L391_9BACL</name>
<evidence type="ECO:0000259" key="7">
    <source>
        <dbReference type="Pfam" id="PF00460"/>
    </source>
</evidence>
<dbReference type="NCBIfam" id="TIGR01396">
    <property type="entry name" value="FlgB"/>
    <property type="match status" value="1"/>
</dbReference>
<accession>A0A2W1L391</accession>
<comment type="similarity">
    <text evidence="2 6">Belongs to the flagella basal body rod proteins family.</text>
</comment>
<keyword evidence="9" id="KW-1185">Reference proteome</keyword>
<evidence type="ECO:0000256" key="4">
    <source>
        <dbReference type="ARBA" id="ARBA00023143"/>
    </source>
</evidence>
<evidence type="ECO:0000256" key="1">
    <source>
        <dbReference type="ARBA" id="ARBA00004117"/>
    </source>
</evidence>